<reference evidence="3" key="2">
    <citation type="journal article" date="2015" name="Data Brief">
        <title>Shoot transcriptome of the giant reed, Arundo donax.</title>
        <authorList>
            <person name="Barrero R.A."/>
            <person name="Guerrero F.D."/>
            <person name="Moolhuijzen P."/>
            <person name="Goolsby J.A."/>
            <person name="Tidwell J."/>
            <person name="Bellgard S.E."/>
            <person name="Bellgard M.I."/>
        </authorList>
    </citation>
    <scope>NUCLEOTIDE SEQUENCE</scope>
    <source>
        <tissue evidence="3">Shoot tissue taken approximately 20 cm above the soil surface</tissue>
    </source>
</reference>
<proteinExistence type="predicted"/>
<sequence>MKKAASRYASYDSPSPSPSPRRAAPAGTPTHGSSRALVVAPRSGRELLGAKPQAQPHHHGNLGSVLRRLISMDKKPPAKNHLPIPPAAAAAKNGGSGKLPGLSRKLFQKGSSEGASKKKAAGALTDVKNAGNNANTRTLAMVLRSERELLVQSKAQDDEIAALRLQLENKDREVERLKDLCLRQREDIRTLKDAVLFPDAEPEPEPDRGLRDEISTLTGQIQCLAQELAQVKAEKRTARSCFDDDGYCSSPRTPGFNEETAFSLECSIGEAEMPNYGSPDEMFSKDLNPCLTPCIVKSKSDVSAQFHSSSHSTKGYQESTGSHRRSSKARPDHSYSSFGRPMSKSSDHQKPTSGSNNKQRVYKYDQDKIYQNLF</sequence>
<feature type="region of interest" description="Disordered" evidence="2">
    <location>
        <begin position="306"/>
        <end position="367"/>
    </location>
</feature>
<feature type="compositionally biased region" description="Low complexity" evidence="2">
    <location>
        <begin position="1"/>
        <end position="26"/>
    </location>
</feature>
<protein>
    <submittedName>
        <fullName evidence="3">Uncharacterized protein</fullName>
    </submittedName>
</protein>
<evidence type="ECO:0000313" key="3">
    <source>
        <dbReference type="EMBL" id="JAE18298.1"/>
    </source>
</evidence>
<name>A0A0A9GC78_ARUDO</name>
<dbReference type="PANTHER" id="PTHR35493">
    <property type="entry name" value="STRUCTURAL MAINTENANCE OF CHROMOSOMES PROTEIN"/>
    <property type="match status" value="1"/>
</dbReference>
<accession>A0A0A9GC78</accession>
<dbReference type="AlphaFoldDB" id="A0A0A9GC78"/>
<feature type="coiled-coil region" evidence="1">
    <location>
        <begin position="153"/>
        <end position="234"/>
    </location>
</feature>
<feature type="compositionally biased region" description="Polar residues" evidence="2">
    <location>
        <begin position="306"/>
        <end position="320"/>
    </location>
</feature>
<evidence type="ECO:0000256" key="2">
    <source>
        <dbReference type="SAM" id="MobiDB-lite"/>
    </source>
</evidence>
<organism evidence="3">
    <name type="scientific">Arundo donax</name>
    <name type="common">Giant reed</name>
    <name type="synonym">Donax arundinaceus</name>
    <dbReference type="NCBI Taxonomy" id="35708"/>
    <lineage>
        <taxon>Eukaryota</taxon>
        <taxon>Viridiplantae</taxon>
        <taxon>Streptophyta</taxon>
        <taxon>Embryophyta</taxon>
        <taxon>Tracheophyta</taxon>
        <taxon>Spermatophyta</taxon>
        <taxon>Magnoliopsida</taxon>
        <taxon>Liliopsida</taxon>
        <taxon>Poales</taxon>
        <taxon>Poaceae</taxon>
        <taxon>PACMAD clade</taxon>
        <taxon>Arundinoideae</taxon>
        <taxon>Arundineae</taxon>
        <taxon>Arundo</taxon>
    </lineage>
</organism>
<evidence type="ECO:0000256" key="1">
    <source>
        <dbReference type="SAM" id="Coils"/>
    </source>
</evidence>
<dbReference type="PANTHER" id="PTHR35493:SF1">
    <property type="entry name" value="STRUCTURAL MAINTENANCE OF CHROMOSOMES PROTEIN"/>
    <property type="match status" value="1"/>
</dbReference>
<reference evidence="3" key="1">
    <citation type="submission" date="2014-09" db="EMBL/GenBank/DDBJ databases">
        <authorList>
            <person name="Magalhaes I.L.F."/>
            <person name="Oliveira U."/>
            <person name="Santos F.R."/>
            <person name="Vidigal T.H.D.A."/>
            <person name="Brescovit A.D."/>
            <person name="Santos A.J."/>
        </authorList>
    </citation>
    <scope>NUCLEOTIDE SEQUENCE</scope>
    <source>
        <tissue evidence="3">Shoot tissue taken approximately 20 cm above the soil surface</tissue>
    </source>
</reference>
<dbReference type="EMBL" id="GBRH01179598">
    <property type="protein sequence ID" value="JAE18298.1"/>
    <property type="molecule type" value="Transcribed_RNA"/>
</dbReference>
<keyword evidence="1" id="KW-0175">Coiled coil</keyword>
<feature type="region of interest" description="Disordered" evidence="2">
    <location>
        <begin position="1"/>
        <end position="104"/>
    </location>
</feature>